<dbReference type="Pfam" id="PF03692">
    <property type="entry name" value="CxxCxxCC"/>
    <property type="match status" value="1"/>
</dbReference>
<dbReference type="AlphaFoldDB" id="A0A1W1CG03"/>
<dbReference type="PANTHER" id="PTHR35866">
    <property type="entry name" value="PUTATIVE-RELATED"/>
    <property type="match status" value="1"/>
</dbReference>
<evidence type="ECO:0000313" key="1">
    <source>
        <dbReference type="EMBL" id="SFV64621.1"/>
    </source>
</evidence>
<evidence type="ECO:0008006" key="2">
    <source>
        <dbReference type="Google" id="ProtNLM"/>
    </source>
</evidence>
<reference evidence="1" key="1">
    <citation type="submission" date="2016-10" db="EMBL/GenBank/DDBJ databases">
        <authorList>
            <person name="de Groot N.N."/>
        </authorList>
    </citation>
    <scope>NUCLEOTIDE SEQUENCE</scope>
</reference>
<proteinExistence type="predicted"/>
<dbReference type="EMBL" id="FPHG01000067">
    <property type="protein sequence ID" value="SFV64621.1"/>
    <property type="molecule type" value="Genomic_DNA"/>
</dbReference>
<accession>A0A1W1CG03</accession>
<organism evidence="1">
    <name type="scientific">hydrothermal vent metagenome</name>
    <dbReference type="NCBI Taxonomy" id="652676"/>
    <lineage>
        <taxon>unclassified sequences</taxon>
        <taxon>metagenomes</taxon>
        <taxon>ecological metagenomes</taxon>
    </lineage>
</organism>
<dbReference type="InterPro" id="IPR005358">
    <property type="entry name" value="Puta_zinc/iron-chelating_dom"/>
</dbReference>
<gene>
    <name evidence="1" type="ORF">MNB_SV-9-81</name>
</gene>
<name>A0A1W1CG03_9ZZZZ</name>
<dbReference type="PANTHER" id="PTHR35866:SF1">
    <property type="entry name" value="YKGJ FAMILY CYSTEINE CLUSTER PROTEIN"/>
    <property type="match status" value="1"/>
</dbReference>
<sequence length="125" mass="14710">MNIIEKDGYDYKFDTNACVACGGHCCTGESGYIWVKHQDIVNIANFLNMEIDDFVLNHIKKVKHRYSIIERYREEESDFACIFFDDIKKQCSIYPVRPLQCSTFPFWEQFKCNKDEVTKECIGIL</sequence>
<protein>
    <recommendedName>
        <fullName evidence="2">YkgJ family cysteine cluster protein</fullName>
    </recommendedName>
</protein>